<name>A0AAV2CVM0_9ROSI</name>
<evidence type="ECO:0000313" key="3">
    <source>
        <dbReference type="EMBL" id="CAL1360423.1"/>
    </source>
</evidence>
<dbReference type="Gene3D" id="3.30.310.80">
    <property type="entry name" value="Kinase associated domain 1, KA1"/>
    <property type="match status" value="1"/>
</dbReference>
<dbReference type="GO" id="GO:0007165">
    <property type="term" value="P:signal transduction"/>
    <property type="evidence" value="ECO:0007669"/>
    <property type="project" value="InterPro"/>
</dbReference>
<evidence type="ECO:0000313" key="4">
    <source>
        <dbReference type="Proteomes" id="UP001497516"/>
    </source>
</evidence>
<dbReference type="Proteomes" id="UP001497516">
    <property type="component" value="Chromosome 10"/>
</dbReference>
<feature type="region of interest" description="Disordered" evidence="1">
    <location>
        <begin position="87"/>
        <end position="114"/>
    </location>
</feature>
<gene>
    <name evidence="3" type="ORF">LTRI10_LOCUS7862</name>
</gene>
<reference evidence="3 4" key="1">
    <citation type="submission" date="2024-04" db="EMBL/GenBank/DDBJ databases">
        <authorList>
            <person name="Fracassetti M."/>
        </authorList>
    </citation>
    <scope>NUCLEOTIDE SEQUENCE [LARGE SCALE GENOMIC DNA]</scope>
</reference>
<organism evidence="3 4">
    <name type="scientific">Linum trigynum</name>
    <dbReference type="NCBI Taxonomy" id="586398"/>
    <lineage>
        <taxon>Eukaryota</taxon>
        <taxon>Viridiplantae</taxon>
        <taxon>Streptophyta</taxon>
        <taxon>Embryophyta</taxon>
        <taxon>Tracheophyta</taxon>
        <taxon>Spermatophyta</taxon>
        <taxon>Magnoliopsida</taxon>
        <taxon>eudicotyledons</taxon>
        <taxon>Gunneridae</taxon>
        <taxon>Pentapetalae</taxon>
        <taxon>rosids</taxon>
        <taxon>fabids</taxon>
        <taxon>Malpighiales</taxon>
        <taxon>Linaceae</taxon>
        <taxon>Linum</taxon>
    </lineage>
</organism>
<dbReference type="InterPro" id="IPR004041">
    <property type="entry name" value="NAF_dom"/>
</dbReference>
<dbReference type="Pfam" id="PF03822">
    <property type="entry name" value="NAF"/>
    <property type="match status" value="1"/>
</dbReference>
<evidence type="ECO:0000256" key="1">
    <source>
        <dbReference type="SAM" id="MobiDB-lite"/>
    </source>
</evidence>
<dbReference type="AlphaFoldDB" id="A0AAV2CVM0"/>
<accession>A0AAV2CVM0</accession>
<proteinExistence type="predicted"/>
<keyword evidence="4" id="KW-1185">Reference proteome</keyword>
<protein>
    <recommendedName>
        <fullName evidence="2">NAF domain-containing protein</fullName>
    </recommendedName>
</protein>
<feature type="domain" description="NAF" evidence="2">
    <location>
        <begin position="1"/>
        <end position="46"/>
    </location>
</feature>
<sequence length="114" mass="12797">MSSGFDLSSLFESTRRRRESMFTSRCSGVAIMERMEGFAKGINFRVGRVKDFKTSLTRGTEGRKGRLQLGEPHLSLMKALIPCARRRSDRQWSPEEELPTTVDLNAESGLGLKG</sequence>
<dbReference type="EMBL" id="OZ034814">
    <property type="protein sequence ID" value="CAL1360423.1"/>
    <property type="molecule type" value="Genomic_DNA"/>
</dbReference>
<evidence type="ECO:0000259" key="2">
    <source>
        <dbReference type="Pfam" id="PF03822"/>
    </source>
</evidence>